<dbReference type="AlphaFoldDB" id="A0A9P4J997"/>
<organism evidence="2 3">
    <name type="scientific">Myriangium duriaei CBS 260.36</name>
    <dbReference type="NCBI Taxonomy" id="1168546"/>
    <lineage>
        <taxon>Eukaryota</taxon>
        <taxon>Fungi</taxon>
        <taxon>Dikarya</taxon>
        <taxon>Ascomycota</taxon>
        <taxon>Pezizomycotina</taxon>
        <taxon>Dothideomycetes</taxon>
        <taxon>Dothideomycetidae</taxon>
        <taxon>Myriangiales</taxon>
        <taxon>Myriangiaceae</taxon>
        <taxon>Myriangium</taxon>
    </lineage>
</organism>
<proteinExistence type="predicted"/>
<dbReference type="SUPFAM" id="SSF53474">
    <property type="entry name" value="alpha/beta-Hydrolases"/>
    <property type="match status" value="1"/>
</dbReference>
<dbReference type="Proteomes" id="UP000799439">
    <property type="component" value="Unassembled WGS sequence"/>
</dbReference>
<dbReference type="InterPro" id="IPR029058">
    <property type="entry name" value="AB_hydrolase_fold"/>
</dbReference>
<keyword evidence="3" id="KW-1185">Reference proteome</keyword>
<feature type="domain" description="AB hydrolase-1" evidence="1">
    <location>
        <begin position="43"/>
        <end position="202"/>
    </location>
</feature>
<evidence type="ECO:0000313" key="3">
    <source>
        <dbReference type="Proteomes" id="UP000799439"/>
    </source>
</evidence>
<accession>A0A9P4J997</accession>
<dbReference type="Pfam" id="PF12697">
    <property type="entry name" value="Abhydrolase_6"/>
    <property type="match status" value="1"/>
</dbReference>
<protein>
    <recommendedName>
        <fullName evidence="1">AB hydrolase-1 domain-containing protein</fullName>
    </recommendedName>
</protein>
<name>A0A9P4J997_9PEZI</name>
<dbReference type="OrthoDB" id="294702at2759"/>
<sequence length="324" mass="36302">MRVLYNNPWEHAERHEELVSIGSHALYASAAGRPRSCGAPVAIFIAGAGAPIATYIKLQDRLGKVCHVLFYDRAGYDQSTLPNANSILAEDTAKDLDQLLRRINVQPPWILIAHSFGGIIARHFLSLQDKLCKDNGTGLTVVGMILLDCATELMLQHFPHIPSWDLEAVGKSVDFAKLTHLQQESGFTDAEWMRAICAIERTAENGARQEDNHGSGRALAEERQLECHAFGQRPLSVVRLNMASDYKIVYDAGVKKGDGTSEEQARAREFIKEVSLYAHQISRAQLDLSTVWQYTFYKDYGHDGPLRKPDFVEQHLRWVFDAVT</sequence>
<dbReference type="Gene3D" id="3.40.50.1820">
    <property type="entry name" value="alpha/beta hydrolase"/>
    <property type="match status" value="1"/>
</dbReference>
<dbReference type="EMBL" id="ML996083">
    <property type="protein sequence ID" value="KAF2155485.1"/>
    <property type="molecule type" value="Genomic_DNA"/>
</dbReference>
<evidence type="ECO:0000313" key="2">
    <source>
        <dbReference type="EMBL" id="KAF2155485.1"/>
    </source>
</evidence>
<comment type="caution">
    <text evidence="2">The sequence shown here is derived from an EMBL/GenBank/DDBJ whole genome shotgun (WGS) entry which is preliminary data.</text>
</comment>
<reference evidence="2" key="1">
    <citation type="journal article" date="2020" name="Stud. Mycol.">
        <title>101 Dothideomycetes genomes: a test case for predicting lifestyles and emergence of pathogens.</title>
        <authorList>
            <person name="Haridas S."/>
            <person name="Albert R."/>
            <person name="Binder M."/>
            <person name="Bloem J."/>
            <person name="Labutti K."/>
            <person name="Salamov A."/>
            <person name="Andreopoulos B."/>
            <person name="Baker S."/>
            <person name="Barry K."/>
            <person name="Bills G."/>
            <person name="Bluhm B."/>
            <person name="Cannon C."/>
            <person name="Castanera R."/>
            <person name="Culley D."/>
            <person name="Daum C."/>
            <person name="Ezra D."/>
            <person name="Gonzalez J."/>
            <person name="Henrissat B."/>
            <person name="Kuo A."/>
            <person name="Liang C."/>
            <person name="Lipzen A."/>
            <person name="Lutzoni F."/>
            <person name="Magnuson J."/>
            <person name="Mondo S."/>
            <person name="Nolan M."/>
            <person name="Ohm R."/>
            <person name="Pangilinan J."/>
            <person name="Park H.-J."/>
            <person name="Ramirez L."/>
            <person name="Alfaro M."/>
            <person name="Sun H."/>
            <person name="Tritt A."/>
            <person name="Yoshinaga Y."/>
            <person name="Zwiers L.-H."/>
            <person name="Turgeon B."/>
            <person name="Goodwin S."/>
            <person name="Spatafora J."/>
            <person name="Crous P."/>
            <person name="Grigoriev I."/>
        </authorList>
    </citation>
    <scope>NUCLEOTIDE SEQUENCE</scope>
    <source>
        <strain evidence="2">CBS 260.36</strain>
    </source>
</reference>
<evidence type="ECO:0000259" key="1">
    <source>
        <dbReference type="Pfam" id="PF12697"/>
    </source>
</evidence>
<dbReference type="InterPro" id="IPR000073">
    <property type="entry name" value="AB_hydrolase_1"/>
</dbReference>
<gene>
    <name evidence="2" type="ORF">K461DRAFT_319879</name>
</gene>